<evidence type="ECO:0000313" key="8">
    <source>
        <dbReference type="Proteomes" id="UP000234748"/>
    </source>
</evidence>
<dbReference type="GO" id="GO:0030288">
    <property type="term" value="C:outer membrane-bounded periplasmic space"/>
    <property type="evidence" value="ECO:0007669"/>
    <property type="project" value="TreeGrafter"/>
</dbReference>
<sequence>MGIFLLIFLTAGITLLALTFGDEKQVQPISRERQEFEKLYSTYDTLNKDYYTDIDQDKIIDGAIKGMITSLDDPYTDYMDEKQAESFHENISSSFEGIGAEVQQKDNQITIVSPIKGSPAERAGLKPRDVVLSVDGKSLEGMSANEAVLLIRGKKGTKVNLSVLREGNTQPIKVSITRDTIPIETVYAKMLKDKIARIQVTSFSERTGSELEKSMKEMQAQGMKGMVLDLRQNPGGLLDQAMKIASLFVPKDEVVFQVEYRNGKKEIAKSQNTGGKPEFPVVVLVDEGSASASEIVAAALSESAGIPLVGVKTYGKGTVQTTEEFKDGSNVKFTMAKWLTPEGNWIHKKGIKPNVEVKLPEYANLPFISPDKKLSINNSSEEIKAGEQMLAALGYKPGTVDGFFDKNLQTAVKQFQKDAKLQQTGAIEGKTTIALMDKIRTKIQNNDVQLNKAVETVKKELAK</sequence>
<keyword evidence="8" id="KW-1185">Reference proteome</keyword>
<evidence type="ECO:0000256" key="2">
    <source>
        <dbReference type="ARBA" id="ARBA00022670"/>
    </source>
</evidence>
<evidence type="ECO:0000256" key="4">
    <source>
        <dbReference type="ARBA" id="ARBA00022825"/>
    </source>
</evidence>
<reference evidence="7 8" key="1">
    <citation type="submission" date="2017-11" db="EMBL/GenBank/DDBJ databases">
        <title>Comparitive Functional Genomics of Dry Heat Resistant strains isolated from the Viking Spacecraft.</title>
        <authorList>
            <person name="Seuylemezian A."/>
            <person name="Cooper K."/>
            <person name="Vaishampayan P."/>
        </authorList>
    </citation>
    <scope>NUCLEOTIDE SEQUENCE [LARGE SCALE GENOMIC DNA]</scope>
    <source>
        <strain evidence="7 8">V1-29</strain>
    </source>
</reference>
<dbReference type="Gene3D" id="2.30.42.10">
    <property type="match status" value="1"/>
</dbReference>
<evidence type="ECO:0000259" key="6">
    <source>
        <dbReference type="PROSITE" id="PS50106"/>
    </source>
</evidence>
<dbReference type="Proteomes" id="UP000234748">
    <property type="component" value="Unassembled WGS sequence"/>
</dbReference>
<dbReference type="SUPFAM" id="SSF47090">
    <property type="entry name" value="PGBD-like"/>
    <property type="match status" value="1"/>
</dbReference>
<evidence type="ECO:0000313" key="7">
    <source>
        <dbReference type="EMBL" id="PLT28738.1"/>
    </source>
</evidence>
<dbReference type="PANTHER" id="PTHR32060">
    <property type="entry name" value="TAIL-SPECIFIC PROTEASE"/>
    <property type="match status" value="1"/>
</dbReference>
<dbReference type="CDD" id="cd06782">
    <property type="entry name" value="cpPDZ_CPP-like"/>
    <property type="match status" value="1"/>
</dbReference>
<dbReference type="Pfam" id="PF22694">
    <property type="entry name" value="CtpB_N-like"/>
    <property type="match status" value="1"/>
</dbReference>
<dbReference type="EMBL" id="PGUY01000053">
    <property type="protein sequence ID" value="PLT28738.1"/>
    <property type="molecule type" value="Genomic_DNA"/>
</dbReference>
<dbReference type="InterPro" id="IPR036365">
    <property type="entry name" value="PGBD-like_sf"/>
</dbReference>
<keyword evidence="2 5" id="KW-0645">Protease</keyword>
<comment type="caution">
    <text evidence="7">The sequence shown here is derived from an EMBL/GenBank/DDBJ whole genome shotgun (WGS) entry which is preliminary data.</text>
</comment>
<dbReference type="AlphaFoldDB" id="A0A2N5M2Z2"/>
<dbReference type="GO" id="GO:0007165">
    <property type="term" value="P:signal transduction"/>
    <property type="evidence" value="ECO:0007669"/>
    <property type="project" value="TreeGrafter"/>
</dbReference>
<dbReference type="NCBIfam" id="TIGR00225">
    <property type="entry name" value="prc"/>
    <property type="match status" value="1"/>
</dbReference>
<dbReference type="CDD" id="cd07560">
    <property type="entry name" value="Peptidase_S41_CPP"/>
    <property type="match status" value="1"/>
</dbReference>
<feature type="domain" description="PDZ" evidence="6">
    <location>
        <begin position="98"/>
        <end position="152"/>
    </location>
</feature>
<dbReference type="InterPro" id="IPR036034">
    <property type="entry name" value="PDZ_sf"/>
</dbReference>
<dbReference type="GO" id="GO:0004175">
    <property type="term" value="F:endopeptidase activity"/>
    <property type="evidence" value="ECO:0007669"/>
    <property type="project" value="TreeGrafter"/>
</dbReference>
<dbReference type="Gene3D" id="3.90.226.10">
    <property type="entry name" value="2-enoyl-CoA Hydratase, Chain A, domain 1"/>
    <property type="match status" value="1"/>
</dbReference>
<evidence type="ECO:0000256" key="1">
    <source>
        <dbReference type="ARBA" id="ARBA00009179"/>
    </source>
</evidence>
<dbReference type="Gene3D" id="1.10.101.10">
    <property type="entry name" value="PGBD-like superfamily/PGBD"/>
    <property type="match status" value="1"/>
</dbReference>
<proteinExistence type="inferred from homology"/>
<dbReference type="SMART" id="SM00228">
    <property type="entry name" value="PDZ"/>
    <property type="match status" value="1"/>
</dbReference>
<dbReference type="Pfam" id="PF13180">
    <property type="entry name" value="PDZ_2"/>
    <property type="match status" value="1"/>
</dbReference>
<dbReference type="Gene3D" id="3.30.750.44">
    <property type="match status" value="1"/>
</dbReference>
<dbReference type="Pfam" id="PF03572">
    <property type="entry name" value="Peptidase_S41"/>
    <property type="match status" value="1"/>
</dbReference>
<dbReference type="GO" id="GO:0008236">
    <property type="term" value="F:serine-type peptidase activity"/>
    <property type="evidence" value="ECO:0007669"/>
    <property type="project" value="UniProtKB-KW"/>
</dbReference>
<dbReference type="InterPro" id="IPR036366">
    <property type="entry name" value="PGBDSf"/>
</dbReference>
<dbReference type="InterPro" id="IPR004447">
    <property type="entry name" value="Peptidase_S41A"/>
</dbReference>
<keyword evidence="3 5" id="KW-0378">Hydrolase</keyword>
<dbReference type="FunFam" id="2.30.42.10:FF:000063">
    <property type="entry name" value="Peptidase, S41 family"/>
    <property type="match status" value="1"/>
</dbReference>
<dbReference type="InterPro" id="IPR055210">
    <property type="entry name" value="CtpA/B_N"/>
</dbReference>
<dbReference type="PANTHER" id="PTHR32060:SF30">
    <property type="entry name" value="CARBOXY-TERMINAL PROCESSING PROTEASE CTPA"/>
    <property type="match status" value="1"/>
</dbReference>
<dbReference type="GO" id="GO:0006508">
    <property type="term" value="P:proteolysis"/>
    <property type="evidence" value="ECO:0007669"/>
    <property type="project" value="UniProtKB-KW"/>
</dbReference>
<dbReference type="SMART" id="SM00245">
    <property type="entry name" value="TSPc"/>
    <property type="match status" value="1"/>
</dbReference>
<dbReference type="InterPro" id="IPR005151">
    <property type="entry name" value="Tail-specific_protease"/>
</dbReference>
<name>A0A2N5M2Z2_9BACI</name>
<dbReference type="Pfam" id="PF01471">
    <property type="entry name" value="PG_binding_1"/>
    <property type="match status" value="1"/>
</dbReference>
<gene>
    <name evidence="7" type="ORF">CUU66_17045</name>
</gene>
<accession>A0A2N5M2Z2</accession>
<dbReference type="InterPro" id="IPR002477">
    <property type="entry name" value="Peptidoglycan-bd-like"/>
</dbReference>
<dbReference type="InterPro" id="IPR001478">
    <property type="entry name" value="PDZ"/>
</dbReference>
<evidence type="ECO:0000256" key="5">
    <source>
        <dbReference type="RuleBase" id="RU004404"/>
    </source>
</evidence>
<dbReference type="SUPFAM" id="SSF50156">
    <property type="entry name" value="PDZ domain-like"/>
    <property type="match status" value="1"/>
</dbReference>
<keyword evidence="4 5" id="KW-0720">Serine protease</keyword>
<evidence type="ECO:0000256" key="3">
    <source>
        <dbReference type="ARBA" id="ARBA00022801"/>
    </source>
</evidence>
<organism evidence="7 8">
    <name type="scientific">Peribacillus deserti</name>
    <dbReference type="NCBI Taxonomy" id="673318"/>
    <lineage>
        <taxon>Bacteria</taxon>
        <taxon>Bacillati</taxon>
        <taxon>Bacillota</taxon>
        <taxon>Bacilli</taxon>
        <taxon>Bacillales</taxon>
        <taxon>Bacillaceae</taxon>
        <taxon>Peribacillus</taxon>
    </lineage>
</organism>
<comment type="similarity">
    <text evidence="1 5">Belongs to the peptidase S41A family.</text>
</comment>
<protein>
    <submittedName>
        <fullName evidence="7">Peptidase S41</fullName>
    </submittedName>
</protein>
<dbReference type="SUPFAM" id="SSF52096">
    <property type="entry name" value="ClpP/crotonase"/>
    <property type="match status" value="1"/>
</dbReference>
<dbReference type="PROSITE" id="PS50106">
    <property type="entry name" value="PDZ"/>
    <property type="match status" value="1"/>
</dbReference>
<dbReference type="InterPro" id="IPR029045">
    <property type="entry name" value="ClpP/crotonase-like_dom_sf"/>
</dbReference>
<dbReference type="OrthoDB" id="9812068at2"/>